<dbReference type="GO" id="GO:0007169">
    <property type="term" value="P:cell surface receptor protein tyrosine kinase signaling pathway"/>
    <property type="evidence" value="ECO:0007669"/>
    <property type="project" value="TreeGrafter"/>
</dbReference>
<dbReference type="Gene3D" id="2.160.20.10">
    <property type="entry name" value="Single-stranded right-handed beta-helix, Pectin lyase-like"/>
    <property type="match status" value="1"/>
</dbReference>
<dbReference type="Pfam" id="PF07714">
    <property type="entry name" value="PK_Tyr_Ser-Thr"/>
    <property type="match status" value="1"/>
</dbReference>
<dbReference type="GO" id="GO:0005886">
    <property type="term" value="C:plasma membrane"/>
    <property type="evidence" value="ECO:0007669"/>
    <property type="project" value="TreeGrafter"/>
</dbReference>
<dbReference type="Proteomes" id="UP000241769">
    <property type="component" value="Unassembled WGS sequence"/>
</dbReference>
<keyword evidence="2" id="KW-0732">Signal</keyword>
<feature type="signal peptide" evidence="2">
    <location>
        <begin position="1"/>
        <end position="15"/>
    </location>
</feature>
<evidence type="ECO:0000256" key="1">
    <source>
        <dbReference type="SAM" id="Phobius"/>
    </source>
</evidence>
<dbReference type="InterPro" id="IPR020635">
    <property type="entry name" value="Tyr_kinase_cat_dom"/>
</dbReference>
<evidence type="ECO:0000259" key="3">
    <source>
        <dbReference type="PROSITE" id="PS50011"/>
    </source>
</evidence>
<organism evidence="4 5">
    <name type="scientific">Planoprotostelium fungivorum</name>
    <dbReference type="NCBI Taxonomy" id="1890364"/>
    <lineage>
        <taxon>Eukaryota</taxon>
        <taxon>Amoebozoa</taxon>
        <taxon>Evosea</taxon>
        <taxon>Variosea</taxon>
        <taxon>Cavosteliida</taxon>
        <taxon>Cavosteliaceae</taxon>
        <taxon>Planoprotostelium</taxon>
    </lineage>
</organism>
<evidence type="ECO:0000256" key="2">
    <source>
        <dbReference type="SAM" id="SignalP"/>
    </source>
</evidence>
<keyword evidence="1" id="KW-0812">Transmembrane</keyword>
<dbReference type="InterPro" id="IPR012334">
    <property type="entry name" value="Pectin_lyas_fold"/>
</dbReference>
<reference evidence="4 5" key="1">
    <citation type="journal article" date="2018" name="Genome Biol. Evol.">
        <title>Multiple Roots of Fruiting Body Formation in Amoebozoa.</title>
        <authorList>
            <person name="Hillmann F."/>
            <person name="Forbes G."/>
            <person name="Novohradska S."/>
            <person name="Ferling I."/>
            <person name="Riege K."/>
            <person name="Groth M."/>
            <person name="Westermann M."/>
            <person name="Marz M."/>
            <person name="Spaller T."/>
            <person name="Winckler T."/>
            <person name="Schaap P."/>
            <person name="Glockner G."/>
        </authorList>
    </citation>
    <scope>NUCLEOTIDE SEQUENCE [LARGE SCALE GENOMIC DNA]</scope>
    <source>
        <strain evidence="4 5">Jena</strain>
    </source>
</reference>
<dbReference type="OrthoDB" id="339325at2759"/>
<dbReference type="EMBL" id="MDYQ01000296">
    <property type="protein sequence ID" value="PRP76854.1"/>
    <property type="molecule type" value="Genomic_DNA"/>
</dbReference>
<dbReference type="InterPro" id="IPR050122">
    <property type="entry name" value="RTK"/>
</dbReference>
<comment type="caution">
    <text evidence="4">The sequence shown here is derived from an EMBL/GenBank/DDBJ whole genome shotgun (WGS) entry which is preliminary data.</text>
</comment>
<keyword evidence="1" id="KW-0472">Membrane</keyword>
<sequence>MRLAWLFLLAAAVVANPSVYQVTGPDADQVLVSATQDSNDEVIVYFNVTETTCTENHFLFQYPSTVRLIGLGSSETTLRECYFYFIRDAGDGQFEARGFDVIDLLYTNGANNPFLIVADHATFTDVSFSDFATVVLADLTTNEAEFINCSYSNGPFRNAIEGPQILVWLHSGVLLMDNWTTDFLDWYGYGVWADGDSASVTVRNSHLTGISLGILVSGNGQNQLHVYDTHFTNFSAVDYGGSWFLAAAGSETLIENCTFSDSMVYLGFESFGGGNFASRNNIWSNVSALYDGMSLLYLATKFQSYNESFINCSGSVWNPSSNERMGSVIDSVKIVNHNNPHREYTGVHIKNSLFQNIVNINTAVIQIAPEGNIYRSYMVTNCTFIDVLSWQGDTIVLCGLTIEGTVSAKGFLGNLTIDGSSFIRTQSLHNGGAITISSEAGTISINNTQFINCTASGNGGVAYLKINRPSSNNIPFHSLTVANVTLHGNSAGDSGGGFYLIGTIPQIMMQSMRTYNQYCDVFGGVVFIGSSTESLQLSLLDLQNNVAGTSGGGIFIQGNVSQIDLSNITGLNNSAIYEGGMIVLGGTHIMNQARMEDIQCSHSQSYYGSNLTLNRVNVTYGEGQQGGAVQVSSTVNSLIVSDCVFLQNQAEFLGGALSLTGTMHHVNLYGNTFTENSALQGGAIGVTGNISTMTIDTCKIMGNKGQGGGLYMSTSQAIVLALNGTELEGNTADADGGAIFALSSLPVHLILENVTLHSNHASGNAVNSGGGSQIINSDFRSTETEWSNNYAAVRGGAIDFVLQVNSSAAKRYLSSFEIGDRSCCTLDITGSEYKGNVSPLGASISTNGDTAITTSSFHDSSSGPTMMLSNTATISDNIINNGNIRLMDGSVTVLSRNQVIGRFTVNMDNAATIIDGGGNTQPLRDSIVCNNGYQLNTTLQSSQCILIPATPSSDQTIDVTDQERKIIIGAAVGSVIGVAIIAVAVISLVMYRQSLKQKMLIRDAKYSNSYNSINFSVIQLGAAKQSVINFDDLQAMKKAIQVAVKQIKAEMVTEVQLKDFLHEVSIIQINCNISANRETGLTFHPQPLSLVTEYCGGGALDRFISENNPPLSQRICFIEGIALGMLHLHAEGIEEQIHRDLAVRNILLTSHHNVKVADFGMSRAHNNDETAAKTQSDVGPLKWMAPEAIINKEYSKKSDIYSYGVTIWEILTGEEPYAEMSGLEAAIGVTTNGLRLSIPAGTDAQLSKLMSLCWSSQPHNRPSFDEVCYMLNINEKTEGVNLYNNLMQTQAMQALLLHPDRYTLWLHLEPQ</sequence>
<dbReference type="SUPFAM" id="SSF51126">
    <property type="entry name" value="Pectin lyase-like"/>
    <property type="match status" value="3"/>
</dbReference>
<dbReference type="InterPro" id="IPR000719">
    <property type="entry name" value="Prot_kinase_dom"/>
</dbReference>
<dbReference type="InterPro" id="IPR011009">
    <property type="entry name" value="Kinase-like_dom_sf"/>
</dbReference>
<dbReference type="CDD" id="cd13999">
    <property type="entry name" value="STKc_MAP3K-like"/>
    <property type="match status" value="1"/>
</dbReference>
<dbReference type="InterPro" id="IPR011050">
    <property type="entry name" value="Pectin_lyase_fold/virulence"/>
</dbReference>
<dbReference type="PANTHER" id="PTHR24416:SF617">
    <property type="entry name" value="RET ONCOGENE, ISOFORM A"/>
    <property type="match status" value="1"/>
</dbReference>
<name>A0A2P6MYT8_9EUKA</name>
<evidence type="ECO:0000313" key="4">
    <source>
        <dbReference type="EMBL" id="PRP76854.1"/>
    </source>
</evidence>
<dbReference type="InterPro" id="IPR006626">
    <property type="entry name" value="PbH1"/>
</dbReference>
<dbReference type="SMART" id="SM00710">
    <property type="entry name" value="PbH1"/>
    <property type="match status" value="12"/>
</dbReference>
<evidence type="ECO:0000313" key="5">
    <source>
        <dbReference type="Proteomes" id="UP000241769"/>
    </source>
</evidence>
<dbReference type="SMART" id="SM00219">
    <property type="entry name" value="TyrKc"/>
    <property type="match status" value="1"/>
</dbReference>
<feature type="transmembrane region" description="Helical" evidence="1">
    <location>
        <begin position="966"/>
        <end position="991"/>
    </location>
</feature>
<accession>A0A2P6MYT8</accession>
<keyword evidence="1" id="KW-1133">Transmembrane helix</keyword>
<protein>
    <submittedName>
        <fullName evidence="4">Ephrin type-A receptor 3-like</fullName>
    </submittedName>
</protein>
<dbReference type="SUPFAM" id="SSF56112">
    <property type="entry name" value="Protein kinase-like (PK-like)"/>
    <property type="match status" value="1"/>
</dbReference>
<dbReference type="InParanoid" id="A0A2P6MYT8"/>
<dbReference type="Gene3D" id="1.10.510.10">
    <property type="entry name" value="Transferase(Phosphotransferase) domain 1"/>
    <property type="match status" value="1"/>
</dbReference>
<gene>
    <name evidence="4" type="ORF">PROFUN_14774</name>
</gene>
<dbReference type="GO" id="GO:0043235">
    <property type="term" value="C:receptor complex"/>
    <property type="evidence" value="ECO:0007669"/>
    <property type="project" value="TreeGrafter"/>
</dbReference>
<dbReference type="PANTHER" id="PTHR24416">
    <property type="entry name" value="TYROSINE-PROTEIN KINASE RECEPTOR"/>
    <property type="match status" value="1"/>
</dbReference>
<dbReference type="GO" id="GO:0004714">
    <property type="term" value="F:transmembrane receptor protein tyrosine kinase activity"/>
    <property type="evidence" value="ECO:0007669"/>
    <property type="project" value="TreeGrafter"/>
</dbReference>
<proteinExistence type="predicted"/>
<feature type="domain" description="Protein kinase" evidence="3">
    <location>
        <begin position="995"/>
        <end position="1273"/>
    </location>
</feature>
<keyword evidence="5" id="KW-1185">Reference proteome</keyword>
<keyword evidence="4" id="KW-0675">Receptor</keyword>
<feature type="chain" id="PRO_5015125957" evidence="2">
    <location>
        <begin position="16"/>
        <end position="1311"/>
    </location>
</feature>
<dbReference type="PROSITE" id="PS50011">
    <property type="entry name" value="PROTEIN_KINASE_DOM"/>
    <property type="match status" value="1"/>
</dbReference>
<dbReference type="PRINTS" id="PR00109">
    <property type="entry name" value="TYRKINASE"/>
</dbReference>
<dbReference type="InterPro" id="IPR001245">
    <property type="entry name" value="Ser-Thr/Tyr_kinase_cat_dom"/>
</dbReference>
<dbReference type="GO" id="GO:0005524">
    <property type="term" value="F:ATP binding"/>
    <property type="evidence" value="ECO:0007669"/>
    <property type="project" value="InterPro"/>
</dbReference>
<dbReference type="STRING" id="1890364.A0A2P6MYT8"/>